<evidence type="ECO:0000256" key="1">
    <source>
        <dbReference type="SAM" id="SignalP"/>
    </source>
</evidence>
<dbReference type="PANTHER" id="PTHR37096:SF1">
    <property type="entry name" value="AAA+ ATPASE DOMAIN-CONTAINING PROTEIN"/>
    <property type="match status" value="1"/>
</dbReference>
<proteinExistence type="predicted"/>
<evidence type="ECO:0000313" key="3">
    <source>
        <dbReference type="Proteomes" id="UP001515480"/>
    </source>
</evidence>
<keyword evidence="1" id="KW-0732">Signal</keyword>
<feature type="signal peptide" evidence="1">
    <location>
        <begin position="1"/>
        <end position="20"/>
    </location>
</feature>
<dbReference type="PANTHER" id="PTHR37096">
    <property type="entry name" value="YALI0E33429P"/>
    <property type="match status" value="1"/>
</dbReference>
<dbReference type="AlphaFoldDB" id="A0AB34IS30"/>
<reference evidence="2 3" key="1">
    <citation type="journal article" date="2024" name="Science">
        <title>Giant polyketide synthase enzymes in the biosynthesis of giant marine polyether toxins.</title>
        <authorList>
            <person name="Fallon T.R."/>
            <person name="Shende V.V."/>
            <person name="Wierzbicki I.H."/>
            <person name="Pendleton A.L."/>
            <person name="Watervoot N.F."/>
            <person name="Auber R.P."/>
            <person name="Gonzalez D.J."/>
            <person name="Wisecaver J.H."/>
            <person name="Moore B.S."/>
        </authorList>
    </citation>
    <scope>NUCLEOTIDE SEQUENCE [LARGE SCALE GENOMIC DNA]</scope>
    <source>
        <strain evidence="2 3">12B1</strain>
    </source>
</reference>
<protein>
    <recommendedName>
        <fullName evidence="4">AAA+ ATPase domain-containing protein</fullName>
    </recommendedName>
</protein>
<dbReference type="InterPro" id="IPR051667">
    <property type="entry name" value="Archaeal_ATPase_domain"/>
</dbReference>
<keyword evidence="3" id="KW-1185">Reference proteome</keyword>
<feature type="chain" id="PRO_5044227817" description="AAA+ ATPase domain-containing protein" evidence="1">
    <location>
        <begin position="21"/>
        <end position="490"/>
    </location>
</feature>
<organism evidence="2 3">
    <name type="scientific">Prymnesium parvum</name>
    <name type="common">Toxic golden alga</name>
    <dbReference type="NCBI Taxonomy" id="97485"/>
    <lineage>
        <taxon>Eukaryota</taxon>
        <taxon>Haptista</taxon>
        <taxon>Haptophyta</taxon>
        <taxon>Prymnesiophyceae</taxon>
        <taxon>Prymnesiales</taxon>
        <taxon>Prymnesiaceae</taxon>
        <taxon>Prymnesium</taxon>
    </lineage>
</organism>
<dbReference type="EMBL" id="JBGBPQ010000020">
    <property type="protein sequence ID" value="KAL1504269.1"/>
    <property type="molecule type" value="Genomic_DNA"/>
</dbReference>
<dbReference type="InterPro" id="IPR027417">
    <property type="entry name" value="P-loop_NTPase"/>
</dbReference>
<dbReference type="Proteomes" id="UP001515480">
    <property type="component" value="Unassembled WGS sequence"/>
</dbReference>
<evidence type="ECO:0008006" key="4">
    <source>
        <dbReference type="Google" id="ProtNLM"/>
    </source>
</evidence>
<name>A0AB34IS30_PRYPA</name>
<accession>A0AB34IS30</accession>
<comment type="caution">
    <text evidence="2">The sequence shown here is derived from an EMBL/GenBank/DDBJ whole genome shotgun (WGS) entry which is preliminary data.</text>
</comment>
<dbReference type="Gene3D" id="3.40.50.300">
    <property type="entry name" value="P-loop containing nucleotide triphosphate hydrolases"/>
    <property type="match status" value="1"/>
</dbReference>
<evidence type="ECO:0000313" key="2">
    <source>
        <dbReference type="EMBL" id="KAL1504269.1"/>
    </source>
</evidence>
<gene>
    <name evidence="2" type="ORF">AB1Y20_010678</name>
</gene>
<dbReference type="SUPFAM" id="SSF52540">
    <property type="entry name" value="P-loop containing nucleoside triphosphate hydrolases"/>
    <property type="match status" value="1"/>
</dbReference>
<sequence>MLRAGLLGLLATSLQPAAHGMRSRSPLRTRRTASPAPLLSVSMRPSGLVNSASSTQFFTSRLTEADLAVLDPGVLWEAACLDAASMGYNSTDAYLDRVQAAMHAFFHARELYDRSLVNAIRGALTSEGQFSMLLGGKSCGKSFMLNAIRRELSEDGWDILYIDARDTGADLASGIIQAVFKEVGMFDPFLEASKKVAPAIAKMVAKMTKGPDLSALLSTLLDEKPKPVDAMRSFMEAAAERGKFPCIIIDEANIVFATSSEQQIQDNAEVMNLFVRLTKQERRLTVLLASAEHGFPFTLQRSSGSSAFSLFDIQEVIHAGEFPPAEMRDLLVNRWDVGHRLADCLLASLGGQMLLVKAAIIKLAWRREAFTPLMVAPQGLTSAISKCFRVERTHPGISNTMRVLAVKGFAPIEELFDHNAQKMNELGIAGAVTYESTVVGLPLDVWKRPPSRWRWLPWRARIRTERYPAGLVPASQLARLLILERLQILR</sequence>